<organism evidence="2 3">
    <name type="scientific">Portunus trituberculatus</name>
    <name type="common">Swimming crab</name>
    <name type="synonym">Neptunus trituberculatus</name>
    <dbReference type="NCBI Taxonomy" id="210409"/>
    <lineage>
        <taxon>Eukaryota</taxon>
        <taxon>Metazoa</taxon>
        <taxon>Ecdysozoa</taxon>
        <taxon>Arthropoda</taxon>
        <taxon>Crustacea</taxon>
        <taxon>Multicrustacea</taxon>
        <taxon>Malacostraca</taxon>
        <taxon>Eumalacostraca</taxon>
        <taxon>Eucarida</taxon>
        <taxon>Decapoda</taxon>
        <taxon>Pleocyemata</taxon>
        <taxon>Brachyura</taxon>
        <taxon>Eubrachyura</taxon>
        <taxon>Portunoidea</taxon>
        <taxon>Portunidae</taxon>
        <taxon>Portuninae</taxon>
        <taxon>Portunus</taxon>
    </lineage>
</organism>
<dbReference type="Proteomes" id="UP000324222">
    <property type="component" value="Unassembled WGS sequence"/>
</dbReference>
<reference evidence="2 3" key="1">
    <citation type="submission" date="2019-05" db="EMBL/GenBank/DDBJ databases">
        <title>Another draft genome of Portunus trituberculatus and its Hox gene families provides insights of decapod evolution.</title>
        <authorList>
            <person name="Jeong J.-H."/>
            <person name="Song I."/>
            <person name="Kim S."/>
            <person name="Choi T."/>
            <person name="Kim D."/>
            <person name="Ryu S."/>
            <person name="Kim W."/>
        </authorList>
    </citation>
    <scope>NUCLEOTIDE SEQUENCE [LARGE SCALE GENOMIC DNA]</scope>
    <source>
        <tissue evidence="2">Muscle</tissue>
    </source>
</reference>
<evidence type="ECO:0000313" key="2">
    <source>
        <dbReference type="EMBL" id="MPC33692.1"/>
    </source>
</evidence>
<evidence type="ECO:0000256" key="1">
    <source>
        <dbReference type="SAM" id="MobiDB-lite"/>
    </source>
</evidence>
<proteinExistence type="predicted"/>
<protein>
    <submittedName>
        <fullName evidence="2">Uncharacterized protein</fullName>
    </submittedName>
</protein>
<feature type="region of interest" description="Disordered" evidence="1">
    <location>
        <begin position="149"/>
        <end position="171"/>
    </location>
</feature>
<comment type="caution">
    <text evidence="2">The sequence shown here is derived from an EMBL/GenBank/DDBJ whole genome shotgun (WGS) entry which is preliminary data.</text>
</comment>
<sequence>MVPHKLSSLLSPAGGCPTGPLLEGILSPHGQDARDPCGVAAPADPGPGLPVPRQRRGPDGPANRTSGISLSTSSSNRRRSPWGLAVTHPWLQCPAPLRPALLRWRPPCGAWKLCSPALLPRWTLGSVSTTGVSGRRHAAADRHMLGPARETGRAGATNTITRPRLSSSSLP</sequence>
<dbReference type="AlphaFoldDB" id="A0A5B7EHR9"/>
<feature type="region of interest" description="Disordered" evidence="1">
    <location>
        <begin position="1"/>
        <end position="80"/>
    </location>
</feature>
<name>A0A5B7EHR9_PORTR</name>
<evidence type="ECO:0000313" key="3">
    <source>
        <dbReference type="Proteomes" id="UP000324222"/>
    </source>
</evidence>
<keyword evidence="3" id="KW-1185">Reference proteome</keyword>
<feature type="compositionally biased region" description="Polar residues" evidence="1">
    <location>
        <begin position="156"/>
        <end position="171"/>
    </location>
</feature>
<feature type="compositionally biased region" description="Low complexity" evidence="1">
    <location>
        <begin position="63"/>
        <end position="75"/>
    </location>
</feature>
<accession>A0A5B7EHR9</accession>
<gene>
    <name evidence="2" type="ORF">E2C01_027052</name>
</gene>
<dbReference type="EMBL" id="VSRR010002884">
    <property type="protein sequence ID" value="MPC33692.1"/>
    <property type="molecule type" value="Genomic_DNA"/>
</dbReference>